<proteinExistence type="inferred from homology"/>
<dbReference type="InterPro" id="IPR050231">
    <property type="entry name" value="Iron_ascorbate_oxido_reductase"/>
</dbReference>
<evidence type="ECO:0000313" key="5">
    <source>
        <dbReference type="EMBL" id="KZN10255.1"/>
    </source>
</evidence>
<dbReference type="InterPro" id="IPR005123">
    <property type="entry name" value="Oxoglu/Fe-dep_dioxygenase_dom"/>
</dbReference>
<dbReference type="AlphaFoldDB" id="A0A166HHB9"/>
<dbReference type="PANTHER" id="PTHR47990">
    <property type="entry name" value="2-OXOGLUTARATE (2OG) AND FE(II)-DEPENDENT OXYGENASE SUPERFAMILY PROTEIN-RELATED"/>
    <property type="match status" value="1"/>
</dbReference>
<evidence type="ECO:0000259" key="4">
    <source>
        <dbReference type="PROSITE" id="PS51471"/>
    </source>
</evidence>
<evidence type="ECO:0000256" key="1">
    <source>
        <dbReference type="ARBA" id="ARBA00022723"/>
    </source>
</evidence>
<dbReference type="OMA" id="CCKILDH"/>
<dbReference type="PRINTS" id="PR00682">
    <property type="entry name" value="IPNSYNTHASE"/>
</dbReference>
<dbReference type="InterPro" id="IPR026992">
    <property type="entry name" value="DIOX_N"/>
</dbReference>
<dbReference type="OrthoDB" id="288590at2759"/>
<protein>
    <recommendedName>
        <fullName evidence="4">Fe2OG dioxygenase domain-containing protein</fullName>
    </recommendedName>
</protein>
<keyword evidence="2 3" id="KW-0408">Iron</keyword>
<dbReference type="Pfam" id="PF03171">
    <property type="entry name" value="2OG-FeII_Oxy"/>
    <property type="match status" value="1"/>
</dbReference>
<dbReference type="InterPro" id="IPR027443">
    <property type="entry name" value="IPNS-like_sf"/>
</dbReference>
<gene>
    <name evidence="5" type="ORF">DCAR_002911</name>
    <name evidence="6" type="ORF">DCAR_0103056</name>
</gene>
<dbReference type="Gene3D" id="2.60.120.330">
    <property type="entry name" value="B-lactam Antibiotic, Isopenicillin N Synthase, Chain"/>
    <property type="match status" value="1"/>
</dbReference>
<keyword evidence="3" id="KW-0560">Oxidoreductase</keyword>
<sequence length="326" mass="36441">MVAASPAHHSSGEDQSFISVPRIDMSLDRHLVANRIVKACEDYGFFRLVNHGVPDHIISSMEEEVYDFFSKPACKKQEAGPPSPFGYGCKLIGLNGDMGELEYILLETNPMAISRRSLVMSTDPIKFSDAVTGYLQAMKDLCCKILDHMAQGLQLPDKSLSCLIKDNDNDSCFRVNHYPPFDGNANGNTNNSLNCPLVGFGEHCDPQIITIQRSNNVGGLQIYSKGNHCISVPPHPTEFCVFVGDALQVLTNKKFLSVRHRVLANSSKQSRISMMYFGAPSLAASLSSPFLPRRYKNFTWGEYKKVVYYRRLGDRRLDLFELSENV</sequence>
<evidence type="ECO:0000313" key="6">
    <source>
        <dbReference type="EMBL" id="WOG83878.1"/>
    </source>
</evidence>
<comment type="similarity">
    <text evidence="3">Belongs to the iron/ascorbate-dependent oxidoreductase family.</text>
</comment>
<dbReference type="InterPro" id="IPR044861">
    <property type="entry name" value="IPNS-like_FE2OG_OXY"/>
</dbReference>
<dbReference type="Pfam" id="PF14226">
    <property type="entry name" value="DIOX_N"/>
    <property type="match status" value="1"/>
</dbReference>
<reference evidence="6" key="2">
    <citation type="submission" date="2022-03" db="EMBL/GenBank/DDBJ databases">
        <title>Draft title - Genomic analysis of global carrot germplasm unveils the trajectory of domestication and the origin of high carotenoid orange carrot.</title>
        <authorList>
            <person name="Iorizzo M."/>
            <person name="Ellison S."/>
            <person name="Senalik D."/>
            <person name="Macko-Podgorni A."/>
            <person name="Grzebelus D."/>
            <person name="Bostan H."/>
            <person name="Rolling W."/>
            <person name="Curaba J."/>
            <person name="Simon P."/>
        </authorList>
    </citation>
    <scope>NUCLEOTIDE SEQUENCE</scope>
    <source>
        <tissue evidence="6">Leaf</tissue>
    </source>
</reference>
<name>A0A166HHB9_DAUCS</name>
<dbReference type="EMBL" id="CP093343">
    <property type="protein sequence ID" value="WOG83878.1"/>
    <property type="molecule type" value="Genomic_DNA"/>
</dbReference>
<evidence type="ECO:0000256" key="2">
    <source>
        <dbReference type="ARBA" id="ARBA00023004"/>
    </source>
</evidence>
<feature type="domain" description="Fe2OG dioxygenase" evidence="4">
    <location>
        <begin position="168"/>
        <end position="280"/>
    </location>
</feature>
<evidence type="ECO:0000313" key="7">
    <source>
        <dbReference type="Proteomes" id="UP000077755"/>
    </source>
</evidence>
<dbReference type="Proteomes" id="UP000077755">
    <property type="component" value="Chromosome 1"/>
</dbReference>
<dbReference type="PROSITE" id="PS51471">
    <property type="entry name" value="FE2OG_OXY"/>
    <property type="match status" value="1"/>
</dbReference>
<dbReference type="SUPFAM" id="SSF51197">
    <property type="entry name" value="Clavaminate synthase-like"/>
    <property type="match status" value="1"/>
</dbReference>
<keyword evidence="1 3" id="KW-0479">Metal-binding</keyword>
<dbReference type="EMBL" id="LNRQ01000001">
    <property type="protein sequence ID" value="KZN10255.1"/>
    <property type="molecule type" value="Genomic_DNA"/>
</dbReference>
<dbReference type="STRING" id="79200.A0A166HHB9"/>
<evidence type="ECO:0000256" key="3">
    <source>
        <dbReference type="RuleBase" id="RU003682"/>
    </source>
</evidence>
<dbReference type="Gramene" id="KZN10255">
    <property type="protein sequence ID" value="KZN10255"/>
    <property type="gene ID" value="DCAR_002911"/>
</dbReference>
<reference evidence="5" key="1">
    <citation type="journal article" date="2016" name="Nat. Genet.">
        <title>A high-quality carrot genome assembly provides new insights into carotenoid accumulation and asterid genome evolution.</title>
        <authorList>
            <person name="Iorizzo M."/>
            <person name="Ellison S."/>
            <person name="Senalik D."/>
            <person name="Zeng P."/>
            <person name="Satapoomin P."/>
            <person name="Huang J."/>
            <person name="Bowman M."/>
            <person name="Iovene M."/>
            <person name="Sanseverino W."/>
            <person name="Cavagnaro P."/>
            <person name="Yildiz M."/>
            <person name="Macko-Podgorni A."/>
            <person name="Moranska E."/>
            <person name="Grzebelus E."/>
            <person name="Grzebelus D."/>
            <person name="Ashrafi H."/>
            <person name="Zheng Z."/>
            <person name="Cheng S."/>
            <person name="Spooner D."/>
            <person name="Van Deynze A."/>
            <person name="Simon P."/>
        </authorList>
    </citation>
    <scope>NUCLEOTIDE SEQUENCE [LARGE SCALE GENOMIC DNA]</scope>
    <source>
        <tissue evidence="5">Leaf</tissue>
    </source>
</reference>
<keyword evidence="7" id="KW-1185">Reference proteome</keyword>
<dbReference type="GO" id="GO:0016705">
    <property type="term" value="F:oxidoreductase activity, acting on paired donors, with incorporation or reduction of molecular oxygen"/>
    <property type="evidence" value="ECO:0007669"/>
    <property type="project" value="UniProtKB-ARBA"/>
</dbReference>
<dbReference type="GO" id="GO:0046872">
    <property type="term" value="F:metal ion binding"/>
    <property type="evidence" value="ECO:0007669"/>
    <property type="project" value="UniProtKB-KW"/>
</dbReference>
<accession>A0A166HHB9</accession>
<organism evidence="5">
    <name type="scientific">Daucus carota subsp. sativus</name>
    <name type="common">Carrot</name>
    <dbReference type="NCBI Taxonomy" id="79200"/>
    <lineage>
        <taxon>Eukaryota</taxon>
        <taxon>Viridiplantae</taxon>
        <taxon>Streptophyta</taxon>
        <taxon>Embryophyta</taxon>
        <taxon>Tracheophyta</taxon>
        <taxon>Spermatophyta</taxon>
        <taxon>Magnoliopsida</taxon>
        <taxon>eudicotyledons</taxon>
        <taxon>Gunneridae</taxon>
        <taxon>Pentapetalae</taxon>
        <taxon>asterids</taxon>
        <taxon>campanulids</taxon>
        <taxon>Apiales</taxon>
        <taxon>Apiaceae</taxon>
        <taxon>Apioideae</taxon>
        <taxon>Scandiceae</taxon>
        <taxon>Daucinae</taxon>
        <taxon>Daucus</taxon>
        <taxon>Daucus sect. Daucus</taxon>
    </lineage>
</organism>